<evidence type="ECO:0000313" key="1">
    <source>
        <dbReference type="EMBL" id="EFH39049.1"/>
    </source>
</evidence>
<dbReference type="Gramene" id="scaffold_16100002.1">
    <property type="protein sequence ID" value="scaffold_16100002.1"/>
    <property type="gene ID" value="scaffold_16100002.1"/>
</dbReference>
<protein>
    <recommendedName>
        <fullName evidence="3">Peptidase C1A papain C-terminal domain-containing protein</fullName>
    </recommendedName>
</protein>
<dbReference type="Proteomes" id="UP000008694">
    <property type="component" value="Unassembled WGS sequence"/>
</dbReference>
<dbReference type="HOGENOM" id="CLU_1621274_0_0_1"/>
<accession>D7MWN3</accession>
<sequence>MPFEKYPGHGMVIAAGAIENGYKVLECQDSFGLQWGDQGPSLDTKLSKMMSAQFLREEDIETFATNTIRLARRVSVSVMIKLPPSYQEWNFATQGTYISSVTDLCRMPFEKDPSHGLVITAGAIENGLEVLECQDSFGLQWGAQRFIKIAFYKYLIKEVFEFTV</sequence>
<reference evidence="2" key="1">
    <citation type="journal article" date="2011" name="Nat. Genet.">
        <title>The Arabidopsis lyrata genome sequence and the basis of rapid genome size change.</title>
        <authorList>
            <person name="Hu T.T."/>
            <person name="Pattyn P."/>
            <person name="Bakker E.G."/>
            <person name="Cao J."/>
            <person name="Cheng J.-F."/>
            <person name="Clark R.M."/>
            <person name="Fahlgren N."/>
            <person name="Fawcett J.A."/>
            <person name="Grimwood J."/>
            <person name="Gundlach H."/>
            <person name="Haberer G."/>
            <person name="Hollister J.D."/>
            <person name="Ossowski S."/>
            <person name="Ottilar R.P."/>
            <person name="Salamov A.A."/>
            <person name="Schneeberger K."/>
            <person name="Spannagl M."/>
            <person name="Wang X."/>
            <person name="Yang L."/>
            <person name="Nasrallah M.E."/>
            <person name="Bergelson J."/>
            <person name="Carrington J.C."/>
            <person name="Gaut B.S."/>
            <person name="Schmutz J."/>
            <person name="Mayer K.F.X."/>
            <person name="Van de Peer Y."/>
            <person name="Grigoriev I.V."/>
            <person name="Nordborg M."/>
            <person name="Weigel D."/>
            <person name="Guo Y.-L."/>
        </authorList>
    </citation>
    <scope>NUCLEOTIDE SEQUENCE [LARGE SCALE GENOMIC DNA]</scope>
    <source>
        <strain evidence="2">cv. MN47</strain>
    </source>
</reference>
<keyword evidence="2" id="KW-1185">Reference proteome</keyword>
<proteinExistence type="predicted"/>
<evidence type="ECO:0008006" key="3">
    <source>
        <dbReference type="Google" id="ProtNLM"/>
    </source>
</evidence>
<organism evidence="2">
    <name type="scientific">Arabidopsis lyrata subsp. lyrata</name>
    <name type="common">Lyre-leaved rock-cress</name>
    <dbReference type="NCBI Taxonomy" id="81972"/>
    <lineage>
        <taxon>Eukaryota</taxon>
        <taxon>Viridiplantae</taxon>
        <taxon>Streptophyta</taxon>
        <taxon>Embryophyta</taxon>
        <taxon>Tracheophyta</taxon>
        <taxon>Spermatophyta</taxon>
        <taxon>Magnoliopsida</taxon>
        <taxon>eudicotyledons</taxon>
        <taxon>Gunneridae</taxon>
        <taxon>Pentapetalae</taxon>
        <taxon>rosids</taxon>
        <taxon>malvids</taxon>
        <taxon>Brassicales</taxon>
        <taxon>Brassicaceae</taxon>
        <taxon>Camelineae</taxon>
        <taxon>Arabidopsis</taxon>
    </lineage>
</organism>
<dbReference type="EMBL" id="GL348829">
    <property type="protein sequence ID" value="EFH39049.1"/>
    <property type="molecule type" value="Genomic_DNA"/>
</dbReference>
<name>D7MWN3_ARALL</name>
<gene>
    <name evidence="1" type="ORF">ARALYDRAFT_920266</name>
</gene>
<evidence type="ECO:0000313" key="2">
    <source>
        <dbReference type="Proteomes" id="UP000008694"/>
    </source>
</evidence>
<dbReference type="AlphaFoldDB" id="D7MWN3"/>